<dbReference type="Gene3D" id="3.30.465.10">
    <property type="match status" value="2"/>
</dbReference>
<feature type="chain" id="PRO_5035432463" evidence="6">
    <location>
        <begin position="23"/>
        <end position="576"/>
    </location>
</feature>
<protein>
    <submittedName>
        <fullName evidence="8">FAD binding domain-containing protein</fullName>
    </submittedName>
</protein>
<dbReference type="InterPro" id="IPR016169">
    <property type="entry name" value="FAD-bd_PCMH_sub2"/>
</dbReference>
<dbReference type="Proteomes" id="UP000813444">
    <property type="component" value="Unassembled WGS sequence"/>
</dbReference>
<name>A0A8K0SRB8_9HYPO</name>
<dbReference type="EMBL" id="JAGPNK010000004">
    <property type="protein sequence ID" value="KAH7322584.1"/>
    <property type="molecule type" value="Genomic_DNA"/>
</dbReference>
<dbReference type="InterPro" id="IPR036318">
    <property type="entry name" value="FAD-bd_PCMH-like_sf"/>
</dbReference>
<dbReference type="InterPro" id="IPR050416">
    <property type="entry name" value="FAD-linked_Oxidoreductase"/>
</dbReference>
<dbReference type="InterPro" id="IPR006094">
    <property type="entry name" value="Oxid_FAD_bind_N"/>
</dbReference>
<evidence type="ECO:0000256" key="2">
    <source>
        <dbReference type="ARBA" id="ARBA00005466"/>
    </source>
</evidence>
<keyword evidence="4" id="KW-0274">FAD</keyword>
<keyword evidence="5" id="KW-0560">Oxidoreductase</keyword>
<evidence type="ECO:0000256" key="4">
    <source>
        <dbReference type="ARBA" id="ARBA00022827"/>
    </source>
</evidence>
<organism evidence="8 9">
    <name type="scientific">Stachybotrys elegans</name>
    <dbReference type="NCBI Taxonomy" id="80388"/>
    <lineage>
        <taxon>Eukaryota</taxon>
        <taxon>Fungi</taxon>
        <taxon>Dikarya</taxon>
        <taxon>Ascomycota</taxon>
        <taxon>Pezizomycotina</taxon>
        <taxon>Sordariomycetes</taxon>
        <taxon>Hypocreomycetidae</taxon>
        <taxon>Hypocreales</taxon>
        <taxon>Stachybotryaceae</taxon>
        <taxon>Stachybotrys</taxon>
    </lineage>
</organism>
<evidence type="ECO:0000256" key="3">
    <source>
        <dbReference type="ARBA" id="ARBA00022630"/>
    </source>
</evidence>
<evidence type="ECO:0000256" key="6">
    <source>
        <dbReference type="SAM" id="SignalP"/>
    </source>
</evidence>
<dbReference type="InterPro" id="IPR016166">
    <property type="entry name" value="FAD-bd_PCMH"/>
</dbReference>
<evidence type="ECO:0000313" key="9">
    <source>
        <dbReference type="Proteomes" id="UP000813444"/>
    </source>
</evidence>
<dbReference type="PROSITE" id="PS51387">
    <property type="entry name" value="FAD_PCMH"/>
    <property type="match status" value="1"/>
</dbReference>
<reference evidence="8" key="1">
    <citation type="journal article" date="2021" name="Nat. Commun.">
        <title>Genetic determinants of endophytism in the Arabidopsis root mycobiome.</title>
        <authorList>
            <person name="Mesny F."/>
            <person name="Miyauchi S."/>
            <person name="Thiergart T."/>
            <person name="Pickel B."/>
            <person name="Atanasova L."/>
            <person name="Karlsson M."/>
            <person name="Huettel B."/>
            <person name="Barry K.W."/>
            <person name="Haridas S."/>
            <person name="Chen C."/>
            <person name="Bauer D."/>
            <person name="Andreopoulos W."/>
            <person name="Pangilinan J."/>
            <person name="LaButti K."/>
            <person name="Riley R."/>
            <person name="Lipzen A."/>
            <person name="Clum A."/>
            <person name="Drula E."/>
            <person name="Henrissat B."/>
            <person name="Kohler A."/>
            <person name="Grigoriev I.V."/>
            <person name="Martin F.M."/>
            <person name="Hacquard S."/>
        </authorList>
    </citation>
    <scope>NUCLEOTIDE SEQUENCE</scope>
    <source>
        <strain evidence="8">MPI-CAGE-CH-0235</strain>
    </source>
</reference>
<comment type="similarity">
    <text evidence="2">Belongs to the oxygen-dependent FAD-linked oxidoreductase family.</text>
</comment>
<dbReference type="OrthoDB" id="9983560at2759"/>
<comment type="cofactor">
    <cofactor evidence="1">
        <name>FAD</name>
        <dbReference type="ChEBI" id="CHEBI:57692"/>
    </cofactor>
</comment>
<dbReference type="Pfam" id="PF01565">
    <property type="entry name" value="FAD_binding_4"/>
    <property type="match status" value="1"/>
</dbReference>
<evidence type="ECO:0000256" key="1">
    <source>
        <dbReference type="ARBA" id="ARBA00001974"/>
    </source>
</evidence>
<dbReference type="SUPFAM" id="SSF56176">
    <property type="entry name" value="FAD-binding/transporter-associated domain-like"/>
    <property type="match status" value="1"/>
</dbReference>
<sequence>MQLTSLLGLATLLGGFSVTATCSPYPLPSSPAANNCKCMPGDACWPSASVWSRFNQTVGNRLIASEPIGSPCHDPTYDEDACLALRNAWTNPLTHLPSSSSIMQPSFANQSCDPFTDRSIPCTLGNYVSYAVKVRNDKDVVETLKFAKANNIRLVIRNTGHDFLGRSTGAGALSIWTQDLKDISFLDWSTPDYTGPAVKVGAGVLGYELLEATSAKGLAVVSGECPTVGLAGGFTQGGGHSILSTSFGLAADNTLSFRAVTADGRVVTASPTENKDLYWALSGGGGGTYAVVLDLTVRAYPTASVGGAAFQLVGPLTTPEKFQAAVAEFYKQIPYMTDKGAMIQFTITSQVLWLMSTTVWDAPENYVRDEVLKPFMDAMAAINQTISVTYTQLSYRDHYERYLGPLPKGRYEVSRYQFGGRLIPRESLEGDNLPKFLDAANTLAANGVYAVGSVAKYAKPAGTPDNAAHPAWRDAVIQLQLITMWDNTNWESMRAGQKRMTDEFMPLIESVTPGSASYMNEADFNQPRWQQEFFGSNYQRLSDIKRKYDRDSMFYILKGVGSDAWNVAADGRMCRA</sequence>
<dbReference type="GO" id="GO:0016491">
    <property type="term" value="F:oxidoreductase activity"/>
    <property type="evidence" value="ECO:0007669"/>
    <property type="project" value="UniProtKB-KW"/>
</dbReference>
<evidence type="ECO:0000313" key="8">
    <source>
        <dbReference type="EMBL" id="KAH7322584.1"/>
    </source>
</evidence>
<accession>A0A8K0SRB8</accession>
<keyword evidence="6" id="KW-0732">Signal</keyword>
<feature type="domain" description="FAD-binding PCMH-type" evidence="7">
    <location>
        <begin position="124"/>
        <end position="302"/>
    </location>
</feature>
<comment type="caution">
    <text evidence="8">The sequence shown here is derived from an EMBL/GenBank/DDBJ whole genome shotgun (WGS) entry which is preliminary data.</text>
</comment>
<dbReference type="Pfam" id="PF08031">
    <property type="entry name" value="BBE"/>
    <property type="match status" value="1"/>
</dbReference>
<dbReference type="AlphaFoldDB" id="A0A8K0SRB8"/>
<evidence type="ECO:0000259" key="7">
    <source>
        <dbReference type="PROSITE" id="PS51387"/>
    </source>
</evidence>
<dbReference type="InterPro" id="IPR012951">
    <property type="entry name" value="BBE"/>
</dbReference>
<feature type="signal peptide" evidence="6">
    <location>
        <begin position="1"/>
        <end position="22"/>
    </location>
</feature>
<gene>
    <name evidence="8" type="ORF">B0I35DRAFT_458858</name>
</gene>
<dbReference type="GO" id="GO:0071949">
    <property type="term" value="F:FAD binding"/>
    <property type="evidence" value="ECO:0007669"/>
    <property type="project" value="InterPro"/>
</dbReference>
<evidence type="ECO:0000256" key="5">
    <source>
        <dbReference type="ARBA" id="ARBA00023002"/>
    </source>
</evidence>
<keyword evidence="3" id="KW-0285">Flavoprotein</keyword>
<dbReference type="PANTHER" id="PTHR42973:SF39">
    <property type="entry name" value="FAD-BINDING PCMH-TYPE DOMAIN-CONTAINING PROTEIN"/>
    <property type="match status" value="1"/>
</dbReference>
<dbReference type="PANTHER" id="PTHR42973">
    <property type="entry name" value="BINDING OXIDOREDUCTASE, PUTATIVE (AFU_ORTHOLOGUE AFUA_1G17690)-RELATED"/>
    <property type="match status" value="1"/>
</dbReference>
<keyword evidence="9" id="KW-1185">Reference proteome</keyword>
<proteinExistence type="inferred from homology"/>